<keyword evidence="5" id="KW-0547">Nucleotide-binding</keyword>
<dbReference type="InterPro" id="IPR011712">
    <property type="entry name" value="Sig_transdc_His_kin_sub3_dim/P"/>
</dbReference>
<evidence type="ECO:0000256" key="3">
    <source>
        <dbReference type="ARBA" id="ARBA00022553"/>
    </source>
</evidence>
<dbReference type="Gene3D" id="1.20.5.1930">
    <property type="match status" value="1"/>
</dbReference>
<feature type="domain" description="Histidine kinase/HSP90-like ATPase" evidence="10">
    <location>
        <begin position="347"/>
        <end position="442"/>
    </location>
</feature>
<organism evidence="12 13">
    <name type="scientific">Actinoplanes oblitus</name>
    <dbReference type="NCBI Taxonomy" id="3040509"/>
    <lineage>
        <taxon>Bacteria</taxon>
        <taxon>Bacillati</taxon>
        <taxon>Actinomycetota</taxon>
        <taxon>Actinomycetes</taxon>
        <taxon>Micromonosporales</taxon>
        <taxon>Micromonosporaceae</taxon>
        <taxon>Actinoplanes</taxon>
    </lineage>
</organism>
<dbReference type="InterPro" id="IPR003594">
    <property type="entry name" value="HATPase_dom"/>
</dbReference>
<dbReference type="PANTHER" id="PTHR24421">
    <property type="entry name" value="NITRATE/NITRITE SENSOR PROTEIN NARX-RELATED"/>
    <property type="match status" value="1"/>
</dbReference>
<evidence type="ECO:0000259" key="11">
    <source>
        <dbReference type="Pfam" id="PF07730"/>
    </source>
</evidence>
<evidence type="ECO:0000313" key="13">
    <source>
        <dbReference type="Proteomes" id="UP001240150"/>
    </source>
</evidence>
<dbReference type="Pfam" id="PF07730">
    <property type="entry name" value="HisKA_3"/>
    <property type="match status" value="1"/>
</dbReference>
<comment type="catalytic activity">
    <reaction evidence="1">
        <text>ATP + protein L-histidine = ADP + protein N-phospho-L-histidine.</text>
        <dbReference type="EC" id="2.7.13.3"/>
    </reaction>
</comment>
<feature type="transmembrane region" description="Helical" evidence="9">
    <location>
        <begin position="102"/>
        <end position="126"/>
    </location>
</feature>
<dbReference type="RefSeq" id="WP_284915483.1">
    <property type="nucleotide sequence ID" value="NZ_CP126980.1"/>
</dbReference>
<keyword evidence="9" id="KW-0472">Membrane</keyword>
<feature type="transmembrane region" description="Helical" evidence="9">
    <location>
        <begin position="58"/>
        <end position="81"/>
    </location>
</feature>
<dbReference type="Pfam" id="PF02518">
    <property type="entry name" value="HATPase_c"/>
    <property type="match status" value="1"/>
</dbReference>
<keyword evidence="6 12" id="KW-0418">Kinase</keyword>
<evidence type="ECO:0000256" key="6">
    <source>
        <dbReference type="ARBA" id="ARBA00022777"/>
    </source>
</evidence>
<evidence type="ECO:0000256" key="5">
    <source>
        <dbReference type="ARBA" id="ARBA00022741"/>
    </source>
</evidence>
<feature type="transmembrane region" description="Helical" evidence="9">
    <location>
        <begin position="23"/>
        <end position="46"/>
    </location>
</feature>
<feature type="transmembrane region" description="Helical" evidence="9">
    <location>
        <begin position="191"/>
        <end position="211"/>
    </location>
</feature>
<keyword evidence="9" id="KW-0812">Transmembrane</keyword>
<evidence type="ECO:0000256" key="8">
    <source>
        <dbReference type="ARBA" id="ARBA00023012"/>
    </source>
</evidence>
<feature type="transmembrane region" description="Helical" evidence="9">
    <location>
        <begin position="158"/>
        <end position="184"/>
    </location>
</feature>
<evidence type="ECO:0000256" key="7">
    <source>
        <dbReference type="ARBA" id="ARBA00022840"/>
    </source>
</evidence>
<proteinExistence type="predicted"/>
<dbReference type="PANTHER" id="PTHR24421:SF10">
    <property type="entry name" value="NITRATE_NITRITE SENSOR PROTEIN NARQ"/>
    <property type="match status" value="1"/>
</dbReference>
<name>A0ABY8WBK1_9ACTN</name>
<evidence type="ECO:0000256" key="4">
    <source>
        <dbReference type="ARBA" id="ARBA00022679"/>
    </source>
</evidence>
<evidence type="ECO:0000313" key="12">
    <source>
        <dbReference type="EMBL" id="WIM94280.1"/>
    </source>
</evidence>
<keyword evidence="7" id="KW-0067">ATP-binding</keyword>
<keyword evidence="13" id="KW-1185">Reference proteome</keyword>
<evidence type="ECO:0000256" key="1">
    <source>
        <dbReference type="ARBA" id="ARBA00000085"/>
    </source>
</evidence>
<dbReference type="InterPro" id="IPR036890">
    <property type="entry name" value="HATPase_C_sf"/>
</dbReference>
<evidence type="ECO:0000256" key="9">
    <source>
        <dbReference type="SAM" id="Phobius"/>
    </source>
</evidence>
<dbReference type="Proteomes" id="UP001240150">
    <property type="component" value="Chromosome"/>
</dbReference>
<dbReference type="CDD" id="cd16917">
    <property type="entry name" value="HATPase_UhpB-NarQ-NarX-like"/>
    <property type="match status" value="1"/>
</dbReference>
<sequence>MSNVDMEGTMGLRHAWQGLHRSLVLAGLTAPLPVVAVPVGWFGTLFVATWTDGRHAPWAVRALVTIGQVLVVLLWVASALWMTHALTSRPLAEAARRRARRWFGLDLTVGYAAPAPVTRMATGFWWDGREYHKSEREARRRAAMNARFHDPQVKWDGLWALVAGVTVFPVTALPLVAAGVGVWLAGSGRTVIGLLILIVALVAGVFAGGVFRPVAVRFLGPAAGARLRQLETLQADLTQTQAAELERIERGLHDGAQARLVAMGMSMQAAERMVDADPEAAKAILAEARASSRVALEELRSLVRGINPPVLVERGLVDAVRALALDVPVQVTVHAAVPSRPERPVESAMYFAVAELLTNVTKHAHASQVTIDLGYAGRELTATVTDNGVGGVPAPATSSSRVGSSSGGSGLAGIARRMAAFGGRLEISSPAGGPTRATVSVPCVL</sequence>
<dbReference type="EC" id="2.7.13.3" evidence="2"/>
<evidence type="ECO:0000256" key="2">
    <source>
        <dbReference type="ARBA" id="ARBA00012438"/>
    </source>
</evidence>
<dbReference type="Gene3D" id="3.30.565.10">
    <property type="entry name" value="Histidine kinase-like ATPase, C-terminal domain"/>
    <property type="match status" value="1"/>
</dbReference>
<keyword evidence="9" id="KW-1133">Transmembrane helix</keyword>
<gene>
    <name evidence="12" type="ORF">ACTOB_006296</name>
</gene>
<accession>A0ABY8WBK1</accession>
<evidence type="ECO:0000259" key="10">
    <source>
        <dbReference type="Pfam" id="PF02518"/>
    </source>
</evidence>
<keyword evidence="8" id="KW-0902">Two-component regulatory system</keyword>
<dbReference type="GO" id="GO:0016301">
    <property type="term" value="F:kinase activity"/>
    <property type="evidence" value="ECO:0007669"/>
    <property type="project" value="UniProtKB-KW"/>
</dbReference>
<reference evidence="12 13" key="1">
    <citation type="submission" date="2023-06" db="EMBL/GenBank/DDBJ databases">
        <authorList>
            <person name="Yushchuk O."/>
            <person name="Binda E."/>
            <person name="Ruckert-Reed C."/>
            <person name="Fedorenko V."/>
            <person name="Kalinowski J."/>
            <person name="Marinelli F."/>
        </authorList>
    </citation>
    <scope>NUCLEOTIDE SEQUENCE [LARGE SCALE GENOMIC DNA]</scope>
    <source>
        <strain evidence="12 13">NRRL 3884</strain>
    </source>
</reference>
<protein>
    <recommendedName>
        <fullName evidence="2">histidine kinase</fullName>
        <ecNumber evidence="2">2.7.13.3</ecNumber>
    </recommendedName>
</protein>
<keyword evidence="4" id="KW-0808">Transferase</keyword>
<dbReference type="InterPro" id="IPR050482">
    <property type="entry name" value="Sensor_HK_TwoCompSys"/>
</dbReference>
<keyword evidence="3" id="KW-0597">Phosphoprotein</keyword>
<dbReference type="EMBL" id="CP126980">
    <property type="protein sequence ID" value="WIM94280.1"/>
    <property type="molecule type" value="Genomic_DNA"/>
</dbReference>
<dbReference type="SUPFAM" id="SSF55874">
    <property type="entry name" value="ATPase domain of HSP90 chaperone/DNA topoisomerase II/histidine kinase"/>
    <property type="match status" value="1"/>
</dbReference>
<feature type="domain" description="Signal transduction histidine kinase subgroup 3 dimerisation and phosphoacceptor" evidence="11">
    <location>
        <begin position="244"/>
        <end position="311"/>
    </location>
</feature>